<dbReference type="SFLD" id="SFLDS00029">
    <property type="entry name" value="Radical_SAM"/>
    <property type="match status" value="1"/>
</dbReference>
<keyword evidence="4" id="KW-0411">Iron-sulfur</keyword>
<keyword evidence="7" id="KW-1185">Reference proteome</keyword>
<dbReference type="InterPro" id="IPR050377">
    <property type="entry name" value="Radical_SAM_PqqE_MftC-like"/>
</dbReference>
<evidence type="ECO:0000259" key="5">
    <source>
        <dbReference type="PROSITE" id="PS51918"/>
    </source>
</evidence>
<dbReference type="PROSITE" id="PS51918">
    <property type="entry name" value="RADICAL_SAM"/>
    <property type="match status" value="1"/>
</dbReference>
<dbReference type="Pfam" id="PF04055">
    <property type="entry name" value="Radical_SAM"/>
    <property type="match status" value="1"/>
</dbReference>
<organism evidence="6 7">
    <name type="scientific">Clostridium subterminale</name>
    <dbReference type="NCBI Taxonomy" id="1550"/>
    <lineage>
        <taxon>Bacteria</taxon>
        <taxon>Bacillati</taxon>
        <taxon>Bacillota</taxon>
        <taxon>Clostridia</taxon>
        <taxon>Eubacteriales</taxon>
        <taxon>Clostridiaceae</taxon>
        <taxon>Clostridium</taxon>
    </lineage>
</organism>
<reference evidence="6 7" key="1">
    <citation type="journal article" date="2019" name="Int. J. Syst. Evol. Microbiol.">
        <title>The Global Catalogue of Microorganisms (GCM) 10K type strain sequencing project: providing services to taxonomists for standard genome sequencing and annotation.</title>
        <authorList>
            <consortium name="The Broad Institute Genomics Platform"/>
            <consortium name="The Broad Institute Genome Sequencing Center for Infectious Disease"/>
            <person name="Wu L."/>
            <person name="Ma J."/>
        </authorList>
    </citation>
    <scope>NUCLEOTIDE SEQUENCE [LARGE SCALE GENOMIC DNA]</scope>
    <source>
        <strain evidence="6 7">JCM 1417</strain>
    </source>
</reference>
<keyword evidence="1" id="KW-0949">S-adenosyl-L-methionine</keyword>
<comment type="caution">
    <text evidence="6">The sequence shown here is derived from an EMBL/GenBank/DDBJ whole genome shotgun (WGS) entry which is preliminary data.</text>
</comment>
<dbReference type="EMBL" id="BAAACI010000006">
    <property type="protein sequence ID" value="GAA0774703.1"/>
    <property type="molecule type" value="Genomic_DNA"/>
</dbReference>
<dbReference type="InterPro" id="IPR013785">
    <property type="entry name" value="Aldolase_TIM"/>
</dbReference>
<evidence type="ECO:0000256" key="1">
    <source>
        <dbReference type="ARBA" id="ARBA00022691"/>
    </source>
</evidence>
<dbReference type="PANTHER" id="PTHR11228:SF7">
    <property type="entry name" value="PQQA PEPTIDE CYCLASE"/>
    <property type="match status" value="1"/>
</dbReference>
<proteinExistence type="predicted"/>
<keyword evidence="2" id="KW-0479">Metal-binding</keyword>
<dbReference type="PANTHER" id="PTHR11228">
    <property type="entry name" value="RADICAL SAM DOMAIN PROTEIN"/>
    <property type="match status" value="1"/>
</dbReference>
<accession>A0ABN1KSA6</accession>
<evidence type="ECO:0000256" key="2">
    <source>
        <dbReference type="ARBA" id="ARBA00022723"/>
    </source>
</evidence>
<sequence length="435" mass="51204">MFFRLNSLCQLILGENISIYNLKENIVYILNKEAGEFIKYCEENNQIEEYTYYKNNKQYLDEILFKLEKLNLGCIADKKTHIEKFKFNTSEKLLNLIQPPPFFNKVILNYSNQCNLNCDFCNKENLKNWQGCVSCFQNHEDENIIEQEQILNIIEKLKPLNINELVIKGGNPLIKVDILEAIINNISSPKNIKLKIISNGLGIEYQQLVKLLSNKFVELQIVLFGLEQFIDKYDFDHYMENVIREQNSLMDKLIRDNIDFNITFQVLSQNQTQSVETINTIREKYNKKVSVSNLIDEDDQQTLALIKYSKKFIPKLNSPKEFFWNKSHNRCLYGTFCINSNHKLTPCCEIREYLGDIGEDGENIYNALSNTRLYDYWNENKNDTENCKNCSLRYFCLDCYAIDKSCYRKTICNILLDDMQIDYSKIDATEFIKVV</sequence>
<evidence type="ECO:0000256" key="4">
    <source>
        <dbReference type="ARBA" id="ARBA00023014"/>
    </source>
</evidence>
<evidence type="ECO:0000313" key="7">
    <source>
        <dbReference type="Proteomes" id="UP001501047"/>
    </source>
</evidence>
<keyword evidence="3" id="KW-0408">Iron</keyword>
<evidence type="ECO:0000256" key="3">
    <source>
        <dbReference type="ARBA" id="ARBA00023004"/>
    </source>
</evidence>
<dbReference type="CDD" id="cd01335">
    <property type="entry name" value="Radical_SAM"/>
    <property type="match status" value="1"/>
</dbReference>
<evidence type="ECO:0000313" key="6">
    <source>
        <dbReference type="EMBL" id="GAA0774703.1"/>
    </source>
</evidence>
<dbReference type="Proteomes" id="UP001501047">
    <property type="component" value="Unassembled WGS sequence"/>
</dbReference>
<gene>
    <name evidence="6" type="ORF">GCM10008908_25000</name>
</gene>
<feature type="domain" description="Radical SAM core" evidence="5">
    <location>
        <begin position="100"/>
        <end position="326"/>
    </location>
</feature>
<dbReference type="SUPFAM" id="SSF102114">
    <property type="entry name" value="Radical SAM enzymes"/>
    <property type="match status" value="1"/>
</dbReference>
<dbReference type="InterPro" id="IPR058240">
    <property type="entry name" value="rSAM_sf"/>
</dbReference>
<name>A0ABN1KSA6_CLOSU</name>
<protein>
    <recommendedName>
        <fullName evidence="5">Radical SAM core domain-containing protein</fullName>
    </recommendedName>
</protein>
<dbReference type="InterPro" id="IPR007197">
    <property type="entry name" value="rSAM"/>
</dbReference>
<dbReference type="Gene3D" id="3.20.20.70">
    <property type="entry name" value="Aldolase class I"/>
    <property type="match status" value="1"/>
</dbReference>
<dbReference type="SFLD" id="SFLDG01067">
    <property type="entry name" value="SPASM/twitch_domain_containing"/>
    <property type="match status" value="1"/>
</dbReference>
<dbReference type="RefSeq" id="WP_343826770.1">
    <property type="nucleotide sequence ID" value="NZ_BAAACI010000006.1"/>
</dbReference>